<dbReference type="PANTHER" id="PTHR31400:SF1">
    <property type="entry name" value="PROTEIN GUCD1"/>
    <property type="match status" value="1"/>
</dbReference>
<comment type="caution">
    <text evidence="1">The sequence shown here is derived from an EMBL/GenBank/DDBJ whole genome shotgun (WGS) entry which is preliminary data.</text>
</comment>
<dbReference type="OrthoDB" id="206796at2759"/>
<organism evidence="1 2">
    <name type="scientific">Solanum commersonii</name>
    <name type="common">Commerson's wild potato</name>
    <name type="synonym">Commerson's nightshade</name>
    <dbReference type="NCBI Taxonomy" id="4109"/>
    <lineage>
        <taxon>Eukaryota</taxon>
        <taxon>Viridiplantae</taxon>
        <taxon>Streptophyta</taxon>
        <taxon>Embryophyta</taxon>
        <taxon>Tracheophyta</taxon>
        <taxon>Spermatophyta</taxon>
        <taxon>Magnoliopsida</taxon>
        <taxon>eudicotyledons</taxon>
        <taxon>Gunneridae</taxon>
        <taxon>Pentapetalae</taxon>
        <taxon>asterids</taxon>
        <taxon>lamiids</taxon>
        <taxon>Solanales</taxon>
        <taxon>Solanaceae</taxon>
        <taxon>Solanoideae</taxon>
        <taxon>Solaneae</taxon>
        <taxon>Solanum</taxon>
    </lineage>
</organism>
<dbReference type="PANTHER" id="PTHR31400">
    <property type="entry name" value="GUANYLYL CYCLASE DOMAIN CONTAINING PROTEIN 1 GUCD1"/>
    <property type="match status" value="1"/>
</dbReference>
<evidence type="ECO:0000313" key="2">
    <source>
        <dbReference type="Proteomes" id="UP000824120"/>
    </source>
</evidence>
<keyword evidence="2" id="KW-1185">Reference proteome</keyword>
<dbReference type="Proteomes" id="UP000824120">
    <property type="component" value="Chromosome 3"/>
</dbReference>
<accession>A0A9J5ZVY7</accession>
<name>A0A9J5ZVY7_SOLCO</name>
<dbReference type="AlphaFoldDB" id="A0A9J5ZVY7"/>
<dbReference type="InterPro" id="IPR018616">
    <property type="entry name" value="GUCD1"/>
</dbReference>
<gene>
    <name evidence="1" type="ORF">H5410_015956</name>
</gene>
<dbReference type="EMBL" id="JACXVP010000003">
    <property type="protein sequence ID" value="KAG5616132.1"/>
    <property type="molecule type" value="Genomic_DNA"/>
</dbReference>
<sequence>MILYINILLFQCRSISSEEISLLILSGNFLAITLVDQYKLSHSWLDVCASDLCIDTPDYTGHYIVICGYDTDADEFEIRDPASSRSLACEVGSLPTANLDLALGAKNKALEIWDGVIDRCVKRLSKWKTQYLSLGGRVVLVNSVGFSSNLCDIPFPFISQGGKKVGHSQKEFHLTRKQKAIHLVNWKTAISSKAHGGSGIRNLRKRNDSLLLSGCGDGIISTRLYGGRKYGRVTSKCLEKARKSFGTDEDLLLGKQDIVKGHSENCDNQFFLIRVEREEVQCSHHDHGDHCLTQLL</sequence>
<proteinExistence type="predicted"/>
<evidence type="ECO:0000313" key="1">
    <source>
        <dbReference type="EMBL" id="KAG5616132.1"/>
    </source>
</evidence>
<reference evidence="1 2" key="1">
    <citation type="submission" date="2020-09" db="EMBL/GenBank/DDBJ databases">
        <title>De no assembly of potato wild relative species, Solanum commersonii.</title>
        <authorList>
            <person name="Cho K."/>
        </authorList>
    </citation>
    <scope>NUCLEOTIDE SEQUENCE [LARGE SCALE GENOMIC DNA]</scope>
    <source>
        <strain evidence="1">LZ3.2</strain>
        <tissue evidence="1">Leaf</tissue>
    </source>
</reference>
<dbReference type="Pfam" id="PF09778">
    <property type="entry name" value="Guanylate_cyc_2"/>
    <property type="match status" value="1"/>
</dbReference>
<protein>
    <submittedName>
        <fullName evidence="1">Uncharacterized protein</fullName>
    </submittedName>
</protein>